<protein>
    <submittedName>
        <fullName evidence="1">Uncharacterized protein</fullName>
    </submittedName>
</protein>
<accession>A0A447THT0</accession>
<name>A0A447THT0_CHRVL</name>
<evidence type="ECO:0000313" key="1">
    <source>
        <dbReference type="EMBL" id="VEB44429.1"/>
    </source>
</evidence>
<dbReference type="EMBL" id="LR134182">
    <property type="protein sequence ID" value="VEB44429.1"/>
    <property type="molecule type" value="Genomic_DNA"/>
</dbReference>
<evidence type="ECO:0000313" key="2">
    <source>
        <dbReference type="Proteomes" id="UP000275777"/>
    </source>
</evidence>
<dbReference type="Proteomes" id="UP000275777">
    <property type="component" value="Chromosome"/>
</dbReference>
<organism evidence="1 2">
    <name type="scientific">Chromobacterium violaceum</name>
    <dbReference type="NCBI Taxonomy" id="536"/>
    <lineage>
        <taxon>Bacteria</taxon>
        <taxon>Pseudomonadati</taxon>
        <taxon>Pseudomonadota</taxon>
        <taxon>Betaproteobacteria</taxon>
        <taxon>Neisseriales</taxon>
        <taxon>Chromobacteriaceae</taxon>
        <taxon>Chromobacterium</taxon>
    </lineage>
</organism>
<proteinExistence type="predicted"/>
<gene>
    <name evidence="1" type="ORF">NCTC9695_04919</name>
</gene>
<dbReference type="AlphaFoldDB" id="A0A447THT0"/>
<reference evidence="1 2" key="1">
    <citation type="submission" date="2018-12" db="EMBL/GenBank/DDBJ databases">
        <authorList>
            <consortium name="Pathogen Informatics"/>
        </authorList>
    </citation>
    <scope>NUCLEOTIDE SEQUENCE [LARGE SCALE GENOMIC DNA]</scope>
    <source>
        <strain evidence="1 2">NCTC9695</strain>
    </source>
</reference>
<sequence length="60" mass="6238">MPAQAASSEHNSINGSFFIFLGLERCDSGEVRPSRLGAQAPSAEPARVPASLALAQRGGR</sequence>